<protein>
    <submittedName>
        <fullName evidence="2">Uncharacterized protein</fullName>
    </submittedName>
</protein>
<dbReference type="EMBL" id="VIKR01000001">
    <property type="protein sequence ID" value="TQV77470.1"/>
    <property type="molecule type" value="Genomic_DNA"/>
</dbReference>
<sequence length="215" mass="23561">MMKKLKDTLFAFAVGTFAMSSLVISASDQEPKMVMIQVNKSNDENAVVDLEIDGNVEAFDLPELQVGESKSITTQSGNNVLVTKTEEGLTVDVDGKTIKLPSFSGNLGARIHGSSAIHQIHKDTVQISGVKLDETQKQIIKDAFKAAGIEKELSFNEHSIQLVNVTDGFQFVTGDKEFEWHSNGDSNIEVIVEGDGSENVEKIIKKHIKVKKKED</sequence>
<reference evidence="2 3" key="1">
    <citation type="submission" date="2019-06" db="EMBL/GenBank/DDBJ databases">
        <title>Draft genome of Aliikangiella marina GYP-15.</title>
        <authorList>
            <person name="Wang G."/>
        </authorList>
    </citation>
    <scope>NUCLEOTIDE SEQUENCE [LARGE SCALE GENOMIC DNA]</scope>
    <source>
        <strain evidence="2 3">GYP-15</strain>
    </source>
</reference>
<name>A0A545TJR1_9GAMM</name>
<evidence type="ECO:0000313" key="2">
    <source>
        <dbReference type="EMBL" id="TQV77470.1"/>
    </source>
</evidence>
<keyword evidence="3" id="KW-1185">Reference proteome</keyword>
<accession>A0A545TJR1</accession>
<gene>
    <name evidence="2" type="ORF">FLL45_05880</name>
</gene>
<feature type="chain" id="PRO_5021808704" evidence="1">
    <location>
        <begin position="27"/>
        <end position="215"/>
    </location>
</feature>
<proteinExistence type="predicted"/>
<evidence type="ECO:0000313" key="3">
    <source>
        <dbReference type="Proteomes" id="UP000317839"/>
    </source>
</evidence>
<keyword evidence="1" id="KW-0732">Signal</keyword>
<dbReference type="Proteomes" id="UP000317839">
    <property type="component" value="Unassembled WGS sequence"/>
</dbReference>
<evidence type="ECO:0000256" key="1">
    <source>
        <dbReference type="SAM" id="SignalP"/>
    </source>
</evidence>
<feature type="signal peptide" evidence="1">
    <location>
        <begin position="1"/>
        <end position="26"/>
    </location>
</feature>
<organism evidence="2 3">
    <name type="scientific">Aliikangiella marina</name>
    <dbReference type="NCBI Taxonomy" id="1712262"/>
    <lineage>
        <taxon>Bacteria</taxon>
        <taxon>Pseudomonadati</taxon>
        <taxon>Pseudomonadota</taxon>
        <taxon>Gammaproteobacteria</taxon>
        <taxon>Oceanospirillales</taxon>
        <taxon>Pleioneaceae</taxon>
        <taxon>Aliikangiella</taxon>
    </lineage>
</organism>
<dbReference type="OrthoDB" id="9857165at2"/>
<dbReference type="RefSeq" id="WP_142941042.1">
    <property type="nucleotide sequence ID" value="NZ_VIKR01000001.1"/>
</dbReference>
<dbReference type="AlphaFoldDB" id="A0A545TJR1"/>
<comment type="caution">
    <text evidence="2">The sequence shown here is derived from an EMBL/GenBank/DDBJ whole genome shotgun (WGS) entry which is preliminary data.</text>
</comment>